<proteinExistence type="predicted"/>
<dbReference type="EMBL" id="JAOTPO010000003">
    <property type="protein sequence ID" value="MDE5412770.1"/>
    <property type="molecule type" value="Genomic_DNA"/>
</dbReference>
<dbReference type="Pfam" id="PF11132">
    <property type="entry name" value="SplA"/>
    <property type="match status" value="1"/>
</dbReference>
<sequence>MNINELQDGDSVYVIYRNPHTQNVATVQEATVTTNPENPHELSLFMYDTYYPLTDEYAMYQTSEEAEQMYEYYFGPTM</sequence>
<dbReference type="InterPro" id="IPR022608">
    <property type="entry name" value="Tscrpt_reg_SplA"/>
</dbReference>
<accession>A0ABT5VBW5</accession>
<dbReference type="RefSeq" id="WP_275117408.1">
    <property type="nucleotide sequence ID" value="NZ_JAOTPO010000003.1"/>
</dbReference>
<name>A0ABT5VBW5_9BACI</name>
<organism evidence="1 2">
    <name type="scientific">Alkalihalobacterium chitinilyticum</name>
    <dbReference type="NCBI Taxonomy" id="2980103"/>
    <lineage>
        <taxon>Bacteria</taxon>
        <taxon>Bacillati</taxon>
        <taxon>Bacillota</taxon>
        <taxon>Bacilli</taxon>
        <taxon>Bacillales</taxon>
        <taxon>Bacillaceae</taxon>
        <taxon>Alkalihalobacterium</taxon>
    </lineage>
</organism>
<gene>
    <name evidence="1" type="ORF">N7Z68_05190</name>
</gene>
<protein>
    <submittedName>
        <fullName evidence="1">Transcriptional regulator</fullName>
    </submittedName>
</protein>
<keyword evidence="2" id="KW-1185">Reference proteome</keyword>
<evidence type="ECO:0000313" key="1">
    <source>
        <dbReference type="EMBL" id="MDE5412770.1"/>
    </source>
</evidence>
<comment type="caution">
    <text evidence="1">The sequence shown here is derived from an EMBL/GenBank/DDBJ whole genome shotgun (WGS) entry which is preliminary data.</text>
</comment>
<reference evidence="1" key="1">
    <citation type="submission" date="2024-05" db="EMBL/GenBank/DDBJ databases">
        <title>Alkalihalobacillus sp. strain MEB203 novel alkaliphilic bacterium from Lonar Lake, India.</title>
        <authorList>
            <person name="Joshi A."/>
            <person name="Thite S."/>
            <person name="Mengade P."/>
        </authorList>
    </citation>
    <scope>NUCLEOTIDE SEQUENCE</scope>
    <source>
        <strain evidence="1">MEB 203</strain>
    </source>
</reference>
<evidence type="ECO:0000313" key="2">
    <source>
        <dbReference type="Proteomes" id="UP001148125"/>
    </source>
</evidence>
<dbReference type="Proteomes" id="UP001148125">
    <property type="component" value="Unassembled WGS sequence"/>
</dbReference>